<reference evidence="2" key="1">
    <citation type="submission" date="2019-11" db="EMBL/GenBank/DDBJ databases">
        <title>Genomic insights into an expanded diversity of filamentous marine cyanobacteria reveals the extraordinary biosynthetic potential of Moorea and Okeania.</title>
        <authorList>
            <person name="Ferreira Leao T."/>
            <person name="Wang M."/>
            <person name="Moss N."/>
            <person name="Da Silva R."/>
            <person name="Sanders J."/>
            <person name="Nurk S."/>
            <person name="Gurevich A."/>
            <person name="Humphrey G."/>
            <person name="Reher R."/>
            <person name="Zhu Q."/>
            <person name="Belda-Ferre P."/>
            <person name="Glukhov E."/>
            <person name="Rex R."/>
            <person name="Dorrestein P.C."/>
            <person name="Knight R."/>
            <person name="Pevzner P."/>
            <person name="Gerwick W.H."/>
            <person name="Gerwick L."/>
        </authorList>
    </citation>
    <scope>NUCLEOTIDE SEQUENCE</scope>
    <source>
        <strain evidence="2">SIO1C4</strain>
    </source>
</reference>
<dbReference type="PANTHER" id="PTHR43777">
    <property type="entry name" value="MOLYBDENUM COFACTOR CYTIDYLYLTRANSFERASE"/>
    <property type="match status" value="1"/>
</dbReference>
<dbReference type="SUPFAM" id="SSF53448">
    <property type="entry name" value="Nucleotide-diphospho-sugar transferases"/>
    <property type="match status" value="1"/>
</dbReference>
<gene>
    <name evidence="2" type="ORF">F6J89_22350</name>
</gene>
<dbReference type="InterPro" id="IPR025877">
    <property type="entry name" value="MobA-like_NTP_Trfase"/>
</dbReference>
<feature type="domain" description="MobA-like NTP transferase" evidence="1">
    <location>
        <begin position="19"/>
        <end position="180"/>
    </location>
</feature>
<dbReference type="Pfam" id="PF12804">
    <property type="entry name" value="NTP_transf_3"/>
    <property type="match status" value="1"/>
</dbReference>
<dbReference type="Gene3D" id="3.90.550.10">
    <property type="entry name" value="Spore Coat Polysaccharide Biosynthesis Protein SpsA, Chain A"/>
    <property type="match status" value="1"/>
</dbReference>
<dbReference type="InterPro" id="IPR029044">
    <property type="entry name" value="Nucleotide-diphossugar_trans"/>
</dbReference>
<accession>A0A6B3NM53</accession>
<dbReference type="CDD" id="cd04182">
    <property type="entry name" value="GT_2_like_f"/>
    <property type="match status" value="1"/>
</dbReference>
<proteinExistence type="predicted"/>
<keyword evidence="2" id="KW-0808">Transferase</keyword>
<name>A0A6B3NM53_9CYAN</name>
<dbReference type="AlphaFoldDB" id="A0A6B3NM53"/>
<evidence type="ECO:0000259" key="1">
    <source>
        <dbReference type="Pfam" id="PF12804"/>
    </source>
</evidence>
<dbReference type="GO" id="GO:0016779">
    <property type="term" value="F:nucleotidyltransferase activity"/>
    <property type="evidence" value="ECO:0007669"/>
    <property type="project" value="UniProtKB-ARBA"/>
</dbReference>
<sequence>MKTINLQSSNSTKSHIAIIILAAGASTRMGTPKQLLPYQGNSLLGHTIETAIVSACKPVVVVLGANAQQISSQINQTSVIVIKNPDWYLGMGSSIRTGILFLANYSPTIDAAVITVCDQPFLTTEIINHLIAEYHATKKPIVACQYADTLGVPVLFSHIFFSELATLGETVGAKKIINKYYKEVFSIPFPRGVIDIDTPKDYQQLQTKSTP</sequence>
<organism evidence="2">
    <name type="scientific">Symploca sp. SIO1C4</name>
    <dbReference type="NCBI Taxonomy" id="2607765"/>
    <lineage>
        <taxon>Bacteria</taxon>
        <taxon>Bacillati</taxon>
        <taxon>Cyanobacteriota</taxon>
        <taxon>Cyanophyceae</taxon>
        <taxon>Coleofasciculales</taxon>
        <taxon>Coleofasciculaceae</taxon>
        <taxon>Symploca</taxon>
    </lineage>
</organism>
<evidence type="ECO:0000313" key="2">
    <source>
        <dbReference type="EMBL" id="NER30288.1"/>
    </source>
</evidence>
<comment type="caution">
    <text evidence="2">The sequence shown here is derived from an EMBL/GenBank/DDBJ whole genome shotgun (WGS) entry which is preliminary data.</text>
</comment>
<dbReference type="EMBL" id="JAAHFQ010000521">
    <property type="protein sequence ID" value="NER30288.1"/>
    <property type="molecule type" value="Genomic_DNA"/>
</dbReference>
<protein>
    <submittedName>
        <fullName evidence="2">Nucleotidyltransferase family protein</fullName>
    </submittedName>
</protein>
<dbReference type="PANTHER" id="PTHR43777:SF1">
    <property type="entry name" value="MOLYBDENUM COFACTOR CYTIDYLYLTRANSFERASE"/>
    <property type="match status" value="1"/>
</dbReference>